<evidence type="ECO:0000256" key="2">
    <source>
        <dbReference type="ARBA" id="ARBA00023027"/>
    </source>
</evidence>
<proteinExistence type="inferred from homology"/>
<evidence type="ECO:0000256" key="3">
    <source>
        <dbReference type="RuleBase" id="RU003719"/>
    </source>
</evidence>
<gene>
    <name evidence="6" type="ORF">C464_00219</name>
</gene>
<feature type="domain" description="D-isomer specific 2-hydroxyacid dehydrogenase NAD-binding" evidence="5">
    <location>
        <begin position="125"/>
        <end position="299"/>
    </location>
</feature>
<dbReference type="Pfam" id="PF02826">
    <property type="entry name" value="2-Hacid_dh_C"/>
    <property type="match status" value="1"/>
</dbReference>
<evidence type="ECO:0000259" key="4">
    <source>
        <dbReference type="Pfam" id="PF00389"/>
    </source>
</evidence>
<dbReference type="SUPFAM" id="SSF52283">
    <property type="entry name" value="Formate/glycerate dehydrogenase catalytic domain-like"/>
    <property type="match status" value="1"/>
</dbReference>
<reference evidence="6 7" key="1">
    <citation type="journal article" date="2014" name="PLoS Genet.">
        <title>Phylogenetically driven sequencing of extremely halophilic archaea reveals strategies for static and dynamic osmo-response.</title>
        <authorList>
            <person name="Becker E.A."/>
            <person name="Seitzer P.M."/>
            <person name="Tritt A."/>
            <person name="Larsen D."/>
            <person name="Krusor M."/>
            <person name="Yao A.I."/>
            <person name="Wu D."/>
            <person name="Madern D."/>
            <person name="Eisen J.A."/>
            <person name="Darling A.E."/>
            <person name="Facciotti M.T."/>
        </authorList>
    </citation>
    <scope>NUCLEOTIDE SEQUENCE [LARGE SCALE GENOMIC DNA]</scope>
    <source>
        <strain evidence="6 7">DSM 10284</strain>
    </source>
</reference>
<evidence type="ECO:0000313" key="7">
    <source>
        <dbReference type="Proteomes" id="UP000011509"/>
    </source>
</evidence>
<dbReference type="PANTHER" id="PTHR43333:SF1">
    <property type="entry name" value="D-ISOMER SPECIFIC 2-HYDROXYACID DEHYDROGENASE NAD-BINDING DOMAIN-CONTAINING PROTEIN"/>
    <property type="match status" value="1"/>
</dbReference>
<sequence length="333" mass="35236">MRGSVDSAVDAAGADVLFHHSVPAVFGGDFARGLRSRLDDALPSTERIETAATPAESSAAIGDADVVLTIRPVSDELSGGAGPDWVQTLNSGVDAYDLDALADRGIAVTNAAGVAANPIAEQVLGYLLVFERRIHRGIRQQERDGVWRDYSAGELGGKTLGIVGVGAIGTRVAELASGFDMEVIGTKRTPETAPAVVDEAHPPAGLPEVLSRSDYVVLACPLVEATRGLIDAEALMSMRSDAVLVNVARGEVVDESALETALQQKRIRGAALDVFEEEPLPAESPLWDLPNAVITPHMAGSTPKYADRIGSLFEDNYRRYASGDLDDLRNRVV</sequence>
<dbReference type="InterPro" id="IPR006140">
    <property type="entry name" value="D-isomer_DH_NAD-bd"/>
</dbReference>
<dbReference type="SUPFAM" id="SSF51735">
    <property type="entry name" value="NAD(P)-binding Rossmann-fold domains"/>
    <property type="match status" value="1"/>
</dbReference>
<dbReference type="OrthoDB" id="168224at2157"/>
<dbReference type="PANTHER" id="PTHR43333">
    <property type="entry name" value="2-HACID_DH_C DOMAIN-CONTAINING PROTEIN"/>
    <property type="match status" value="1"/>
</dbReference>
<dbReference type="FunFam" id="3.40.50.720:FF:000363">
    <property type="entry name" value="D-isomer specific 2-hydroxyacid dehydrogenase"/>
    <property type="match status" value="1"/>
</dbReference>
<evidence type="ECO:0000313" key="6">
    <source>
        <dbReference type="EMBL" id="ELZ51775.1"/>
    </source>
</evidence>
<dbReference type="InterPro" id="IPR006139">
    <property type="entry name" value="D-isomer_2_OHA_DH_cat_dom"/>
</dbReference>
<evidence type="ECO:0000256" key="1">
    <source>
        <dbReference type="ARBA" id="ARBA00023002"/>
    </source>
</evidence>
<keyword evidence="7" id="KW-1185">Reference proteome</keyword>
<keyword evidence="1 3" id="KW-0560">Oxidoreductase</keyword>
<dbReference type="CDD" id="cd05300">
    <property type="entry name" value="2-Hacid_dh_1"/>
    <property type="match status" value="1"/>
</dbReference>
<dbReference type="Gene3D" id="3.40.50.720">
    <property type="entry name" value="NAD(P)-binding Rossmann-like Domain"/>
    <property type="match status" value="2"/>
</dbReference>
<protein>
    <submittedName>
        <fullName evidence="6">Phosphoglycerate dehydrogenase</fullName>
    </submittedName>
</protein>
<evidence type="ECO:0000259" key="5">
    <source>
        <dbReference type="Pfam" id="PF02826"/>
    </source>
</evidence>
<dbReference type="Proteomes" id="UP000011509">
    <property type="component" value="Unassembled WGS sequence"/>
</dbReference>
<dbReference type="GO" id="GO:0051287">
    <property type="term" value="F:NAD binding"/>
    <property type="evidence" value="ECO:0007669"/>
    <property type="project" value="InterPro"/>
</dbReference>
<dbReference type="STRING" id="1227466.C464_00219"/>
<dbReference type="Pfam" id="PF00389">
    <property type="entry name" value="2-Hacid_dh"/>
    <property type="match status" value="1"/>
</dbReference>
<keyword evidence="2" id="KW-0520">NAD</keyword>
<comment type="similarity">
    <text evidence="3">Belongs to the D-isomer specific 2-hydroxyacid dehydrogenase family.</text>
</comment>
<dbReference type="AlphaFoldDB" id="M0EVN0"/>
<dbReference type="EMBL" id="AOJL01000005">
    <property type="protein sequence ID" value="ELZ51775.1"/>
    <property type="molecule type" value="Genomic_DNA"/>
</dbReference>
<dbReference type="GO" id="GO:0016616">
    <property type="term" value="F:oxidoreductase activity, acting on the CH-OH group of donors, NAD or NADP as acceptor"/>
    <property type="evidence" value="ECO:0007669"/>
    <property type="project" value="InterPro"/>
</dbReference>
<organism evidence="6 7">
    <name type="scientific">Halorubrum coriense DSM 10284</name>
    <dbReference type="NCBI Taxonomy" id="1227466"/>
    <lineage>
        <taxon>Archaea</taxon>
        <taxon>Methanobacteriati</taxon>
        <taxon>Methanobacteriota</taxon>
        <taxon>Stenosarchaea group</taxon>
        <taxon>Halobacteria</taxon>
        <taxon>Halobacteriales</taxon>
        <taxon>Haloferacaceae</taxon>
        <taxon>Halorubrum</taxon>
    </lineage>
</organism>
<name>M0EVN0_9EURY</name>
<accession>M0EVN0</accession>
<comment type="caution">
    <text evidence="6">The sequence shown here is derived from an EMBL/GenBank/DDBJ whole genome shotgun (WGS) entry which is preliminary data.</text>
</comment>
<dbReference type="InterPro" id="IPR036291">
    <property type="entry name" value="NAD(P)-bd_dom_sf"/>
</dbReference>
<feature type="domain" description="D-isomer specific 2-hydroxyacid dehydrogenase catalytic" evidence="4">
    <location>
        <begin position="73"/>
        <end position="332"/>
    </location>
</feature>
<dbReference type="PROSITE" id="PS00671">
    <property type="entry name" value="D_2_HYDROXYACID_DH_3"/>
    <property type="match status" value="1"/>
</dbReference>
<dbReference type="InterPro" id="IPR029753">
    <property type="entry name" value="D-isomer_DH_CS"/>
</dbReference>
<dbReference type="PATRIC" id="fig|1227466.3.peg.44"/>